<accession>A0AAV0I976</accession>
<gene>
    <name evidence="2" type="ORF">LITE_LOCUS8149</name>
</gene>
<dbReference type="EMBL" id="CAMGYJ010000003">
    <property type="protein sequence ID" value="CAI0393956.1"/>
    <property type="molecule type" value="Genomic_DNA"/>
</dbReference>
<evidence type="ECO:0000313" key="3">
    <source>
        <dbReference type="Proteomes" id="UP001154282"/>
    </source>
</evidence>
<organism evidence="2 3">
    <name type="scientific">Linum tenue</name>
    <dbReference type="NCBI Taxonomy" id="586396"/>
    <lineage>
        <taxon>Eukaryota</taxon>
        <taxon>Viridiplantae</taxon>
        <taxon>Streptophyta</taxon>
        <taxon>Embryophyta</taxon>
        <taxon>Tracheophyta</taxon>
        <taxon>Spermatophyta</taxon>
        <taxon>Magnoliopsida</taxon>
        <taxon>eudicotyledons</taxon>
        <taxon>Gunneridae</taxon>
        <taxon>Pentapetalae</taxon>
        <taxon>rosids</taxon>
        <taxon>fabids</taxon>
        <taxon>Malpighiales</taxon>
        <taxon>Linaceae</taxon>
        <taxon>Linum</taxon>
    </lineage>
</organism>
<evidence type="ECO:0000313" key="2">
    <source>
        <dbReference type="EMBL" id="CAI0393956.1"/>
    </source>
</evidence>
<name>A0AAV0I976_9ROSI</name>
<sequence>MLKALGFSSPDEIIRVSCLTLIKQKIYKITNWSQHFYKFELQNSGSQSASGGERSLFSAIELYQLRYPCGPVSLIFCHHGSECKVHPGAWTAVLASLDNAAALVPEVVSCAEGSDEVAQKILVNGLEPRPSRYEVVNSKPRRFSRTPDDPVTPPFHPPTRRSSRTRVPILAVVQSIQRKVPRPTRAIPPDQPASRGTSS</sequence>
<feature type="region of interest" description="Disordered" evidence="1">
    <location>
        <begin position="139"/>
        <end position="199"/>
    </location>
</feature>
<dbReference type="Proteomes" id="UP001154282">
    <property type="component" value="Unassembled WGS sequence"/>
</dbReference>
<evidence type="ECO:0000256" key="1">
    <source>
        <dbReference type="SAM" id="MobiDB-lite"/>
    </source>
</evidence>
<keyword evidence="3" id="KW-1185">Reference proteome</keyword>
<proteinExistence type="predicted"/>
<comment type="caution">
    <text evidence="2">The sequence shown here is derived from an EMBL/GenBank/DDBJ whole genome shotgun (WGS) entry which is preliminary data.</text>
</comment>
<reference evidence="2" key="1">
    <citation type="submission" date="2022-08" db="EMBL/GenBank/DDBJ databases">
        <authorList>
            <person name="Gutierrez-Valencia J."/>
        </authorList>
    </citation>
    <scope>NUCLEOTIDE SEQUENCE</scope>
</reference>
<dbReference type="AlphaFoldDB" id="A0AAV0I976"/>
<protein>
    <submittedName>
        <fullName evidence="2">Uncharacterized protein</fullName>
    </submittedName>
</protein>